<evidence type="ECO:0000256" key="3">
    <source>
        <dbReference type="ARBA" id="ARBA00022448"/>
    </source>
</evidence>
<comment type="caution">
    <text evidence="17">The sequence shown here is derived from an EMBL/GenBank/DDBJ whole genome shotgun (WGS) entry which is preliminary data.</text>
</comment>
<sequence length="184" mass="20402">MTVRLLAAEASSPLGYDPLEVVVGTVAFLVLFLVLRRTVFPVFERIYAERTDRIDGGLQRAEEMRKQAAGLRREYDEQVAVLRADAARIRDEARAEAQRIRVELRERAEAEVARIRQEGEAQLAEAREQALRELRGDLGELSTDLAERILGGSLAVDPEPAALVDAFLAEIEGRSPGDPARPRG</sequence>
<evidence type="ECO:0000256" key="5">
    <source>
        <dbReference type="ARBA" id="ARBA00022547"/>
    </source>
</evidence>
<evidence type="ECO:0000256" key="2">
    <source>
        <dbReference type="ARBA" id="ARBA00005513"/>
    </source>
</evidence>
<keyword evidence="6 14" id="KW-0812">Transmembrane</keyword>
<comment type="function">
    <text evidence="12 14">F(1)F(0) ATP synthase produces ATP from ADP in the presence of a proton or sodium gradient. F-type ATPases consist of two structural domains, F(1) containing the extramembraneous catalytic core and F(0) containing the membrane proton channel, linked together by a central stalk and a peripheral stalk. During catalysis, ATP synthesis in the catalytic domain of F(1) is coupled via a rotary mechanism of the central stalk subunits to proton translocation.</text>
</comment>
<feature type="transmembrane region" description="Helical" evidence="14">
    <location>
        <begin position="21"/>
        <end position="43"/>
    </location>
</feature>
<evidence type="ECO:0000256" key="10">
    <source>
        <dbReference type="ARBA" id="ARBA00023136"/>
    </source>
</evidence>
<comment type="similarity">
    <text evidence="2 14 15">Belongs to the ATPase B chain family.</text>
</comment>
<keyword evidence="11 14" id="KW-0066">ATP synthesis</keyword>
<dbReference type="EMBL" id="JBHUCP010000018">
    <property type="protein sequence ID" value="MFD1532561.1"/>
    <property type="molecule type" value="Genomic_DNA"/>
</dbReference>
<evidence type="ECO:0000256" key="7">
    <source>
        <dbReference type="ARBA" id="ARBA00022781"/>
    </source>
</evidence>
<evidence type="ECO:0000256" key="9">
    <source>
        <dbReference type="ARBA" id="ARBA00023065"/>
    </source>
</evidence>
<feature type="coiled-coil region" evidence="16">
    <location>
        <begin position="58"/>
        <end position="125"/>
    </location>
</feature>
<evidence type="ECO:0000256" key="8">
    <source>
        <dbReference type="ARBA" id="ARBA00022989"/>
    </source>
</evidence>
<accession>A0ABW4FRG2</accession>
<dbReference type="CDD" id="cd06503">
    <property type="entry name" value="ATP-synt_Fo_b"/>
    <property type="match status" value="1"/>
</dbReference>
<keyword evidence="16" id="KW-0175">Coiled coil</keyword>
<evidence type="ECO:0000256" key="14">
    <source>
        <dbReference type="HAMAP-Rule" id="MF_01398"/>
    </source>
</evidence>
<evidence type="ECO:0000256" key="11">
    <source>
        <dbReference type="ARBA" id="ARBA00023310"/>
    </source>
</evidence>
<dbReference type="RefSeq" id="WP_343986156.1">
    <property type="nucleotide sequence ID" value="NZ_BAAAJG010000027.1"/>
</dbReference>
<evidence type="ECO:0000256" key="1">
    <source>
        <dbReference type="ARBA" id="ARBA00004162"/>
    </source>
</evidence>
<keyword evidence="4 14" id="KW-1003">Cell membrane</keyword>
<evidence type="ECO:0000313" key="17">
    <source>
        <dbReference type="EMBL" id="MFD1532561.1"/>
    </source>
</evidence>
<dbReference type="SUPFAM" id="SSF81573">
    <property type="entry name" value="F1F0 ATP synthase subunit B, membrane domain"/>
    <property type="match status" value="1"/>
</dbReference>
<dbReference type="Proteomes" id="UP001597145">
    <property type="component" value="Unassembled WGS sequence"/>
</dbReference>
<name>A0ABW4FRG2_9PSEU</name>
<comment type="subunit">
    <text evidence="13 14">F-type ATPases have 2 components, F(1) - the catalytic core - and F(0) - the membrane proton channel. F(1) has five subunits: alpha(3), beta(3), gamma(1), delta(1), epsilon(1). F(0) has three main subunits: a(1), b(2) and c(10-14). The alpha and beta chains form an alternating ring which encloses part of the gamma chain. F(1) is attached to F(0) by a central stalk formed by the gamma and epsilon chains, while a peripheral stalk is formed by the delta and b chains.</text>
</comment>
<evidence type="ECO:0000256" key="6">
    <source>
        <dbReference type="ARBA" id="ARBA00022692"/>
    </source>
</evidence>
<keyword evidence="18" id="KW-1185">Reference proteome</keyword>
<dbReference type="PANTHER" id="PTHR33445">
    <property type="entry name" value="ATP SYNTHASE SUBUNIT B', CHLOROPLASTIC"/>
    <property type="match status" value="1"/>
</dbReference>
<dbReference type="InterPro" id="IPR002146">
    <property type="entry name" value="ATP_synth_b/b'su_bac/chlpt"/>
</dbReference>
<comment type="subcellular location">
    <subcellularLocation>
        <location evidence="1 14">Cell membrane</location>
        <topology evidence="1 14">Single-pass membrane protein</topology>
    </subcellularLocation>
</comment>
<evidence type="ECO:0000256" key="15">
    <source>
        <dbReference type="RuleBase" id="RU003848"/>
    </source>
</evidence>
<evidence type="ECO:0000256" key="16">
    <source>
        <dbReference type="SAM" id="Coils"/>
    </source>
</evidence>
<dbReference type="InterPro" id="IPR028987">
    <property type="entry name" value="ATP_synth_B-like_membr_sf"/>
</dbReference>
<keyword evidence="9 14" id="KW-0406">Ion transport</keyword>
<dbReference type="Pfam" id="PF00430">
    <property type="entry name" value="ATP-synt_B"/>
    <property type="match status" value="1"/>
</dbReference>
<dbReference type="InterPro" id="IPR050059">
    <property type="entry name" value="ATP_synthase_B_chain"/>
</dbReference>
<evidence type="ECO:0000256" key="4">
    <source>
        <dbReference type="ARBA" id="ARBA00022475"/>
    </source>
</evidence>
<reference evidence="18" key="1">
    <citation type="journal article" date="2019" name="Int. J. Syst. Evol. Microbiol.">
        <title>The Global Catalogue of Microorganisms (GCM) 10K type strain sequencing project: providing services to taxonomists for standard genome sequencing and annotation.</title>
        <authorList>
            <consortium name="The Broad Institute Genomics Platform"/>
            <consortium name="The Broad Institute Genome Sequencing Center for Infectious Disease"/>
            <person name="Wu L."/>
            <person name="Ma J."/>
        </authorList>
    </citation>
    <scope>NUCLEOTIDE SEQUENCE [LARGE SCALE GENOMIC DNA]</scope>
    <source>
        <strain evidence="18">JCM 12165</strain>
    </source>
</reference>
<comment type="function">
    <text evidence="14">Component of the F(0) channel, it forms part of the peripheral stalk, linking F(1) to F(0).</text>
</comment>
<keyword evidence="5 14" id="KW-0138">CF(0)</keyword>
<evidence type="ECO:0000256" key="12">
    <source>
        <dbReference type="ARBA" id="ARBA00025198"/>
    </source>
</evidence>
<dbReference type="NCBIfam" id="TIGR01144">
    <property type="entry name" value="ATP_synt_b"/>
    <property type="match status" value="1"/>
</dbReference>
<evidence type="ECO:0000256" key="13">
    <source>
        <dbReference type="ARBA" id="ARBA00025830"/>
    </source>
</evidence>
<dbReference type="HAMAP" id="MF_01398">
    <property type="entry name" value="ATP_synth_b_bprime"/>
    <property type="match status" value="1"/>
</dbReference>
<organism evidence="17 18">
    <name type="scientific">Pseudonocardia aurantiaca</name>
    <dbReference type="NCBI Taxonomy" id="75290"/>
    <lineage>
        <taxon>Bacteria</taxon>
        <taxon>Bacillati</taxon>
        <taxon>Actinomycetota</taxon>
        <taxon>Actinomycetes</taxon>
        <taxon>Pseudonocardiales</taxon>
        <taxon>Pseudonocardiaceae</taxon>
        <taxon>Pseudonocardia</taxon>
    </lineage>
</organism>
<dbReference type="PANTHER" id="PTHR33445:SF1">
    <property type="entry name" value="ATP SYNTHASE SUBUNIT B"/>
    <property type="match status" value="1"/>
</dbReference>
<proteinExistence type="inferred from homology"/>
<evidence type="ECO:0000313" key="18">
    <source>
        <dbReference type="Proteomes" id="UP001597145"/>
    </source>
</evidence>
<keyword evidence="3 14" id="KW-0813">Transport</keyword>
<gene>
    <name evidence="14 17" type="primary">atpF</name>
    <name evidence="17" type="ORF">ACFSCY_24345</name>
</gene>
<protein>
    <recommendedName>
        <fullName evidence="14">ATP synthase subunit b</fullName>
    </recommendedName>
    <alternativeName>
        <fullName evidence="14">ATP synthase F(0) sector subunit b</fullName>
    </alternativeName>
    <alternativeName>
        <fullName evidence="14">ATPase subunit I</fullName>
    </alternativeName>
    <alternativeName>
        <fullName evidence="14">F-type ATPase subunit b</fullName>
        <shortName evidence="14">F-ATPase subunit b</shortName>
    </alternativeName>
</protein>
<keyword evidence="8 14" id="KW-1133">Transmembrane helix</keyword>
<keyword evidence="7 14" id="KW-0375">Hydrogen ion transport</keyword>
<keyword evidence="10 14" id="KW-0472">Membrane</keyword>
<dbReference type="InterPro" id="IPR005864">
    <property type="entry name" value="ATP_synth_F0_bsu_bac"/>
</dbReference>